<evidence type="ECO:0000256" key="10">
    <source>
        <dbReference type="ARBA" id="ARBA00023154"/>
    </source>
</evidence>
<evidence type="ECO:0000313" key="18">
    <source>
        <dbReference type="Proteomes" id="UP001275049"/>
    </source>
</evidence>
<dbReference type="CDD" id="cd02270">
    <property type="entry name" value="meso-DAPDH_N"/>
    <property type="match status" value="1"/>
</dbReference>
<sequence>MSTIKVAINGYGNLGRGVEKAIAHAKDMELVAVFTRRDPESVTTQGAPVVSLDDVDAWADKVDVVVNCGGSATDLHVQTPIIAKKFNVVDSFDTHAKIPEHFEEVNKAAEGGSNLALISGGWDPGFFSLLRVYGAAFLPESDVYTFWGPGLSQGHSDAVRRIEGVKKGVQYTIPVEEARQRILGGEHAELTVREKHERVVYLVAEDGADKDKIRDEIVNMPNYFDEYNTTVNFISDAEFDAEHTGMPHGGDVIRLGKTSEGVQHVIHFNLKLDSNPEFTGSVLVACARAVVRMNAEGAQGAITLFDVPPAKLHPATPAELRAHML</sequence>
<feature type="binding site" evidence="13">
    <location>
        <begin position="91"/>
        <end position="93"/>
    </location>
    <ligand>
        <name>NADP(+)</name>
        <dbReference type="ChEBI" id="CHEBI:58349"/>
    </ligand>
</feature>
<dbReference type="Gene3D" id="3.40.50.720">
    <property type="entry name" value="NAD(P)-binding Rossmann-like Domain"/>
    <property type="match status" value="1"/>
</dbReference>
<keyword evidence="9 12" id="KW-0560">Oxidoreductase</keyword>
<keyword evidence="13" id="KW-0547">Nucleotide-binding</keyword>
<evidence type="ECO:0000256" key="9">
    <source>
        <dbReference type="ARBA" id="ARBA00023002"/>
    </source>
</evidence>
<evidence type="ECO:0000256" key="13">
    <source>
        <dbReference type="PIRSR" id="PIRSR025648-1"/>
    </source>
</evidence>
<feature type="binding site" evidence="13">
    <location>
        <begin position="35"/>
        <end position="37"/>
    </location>
    <ligand>
        <name>NADP(+)</name>
        <dbReference type="ChEBI" id="CHEBI:58349"/>
    </ligand>
</feature>
<dbReference type="Gene3D" id="3.30.360.10">
    <property type="entry name" value="Dihydrodipicolinate Reductase, domain 2"/>
    <property type="match status" value="1"/>
</dbReference>
<evidence type="ECO:0000256" key="7">
    <source>
        <dbReference type="ARBA" id="ARBA00022857"/>
    </source>
</evidence>
<organism evidence="17 19">
    <name type="scientific">Actinotignum urinale</name>
    <dbReference type="NCBI Taxonomy" id="190146"/>
    <lineage>
        <taxon>Bacteria</taxon>
        <taxon>Bacillati</taxon>
        <taxon>Actinomycetota</taxon>
        <taxon>Actinomycetes</taxon>
        <taxon>Actinomycetales</taxon>
        <taxon>Actinomycetaceae</taxon>
        <taxon>Actinotignum</taxon>
    </lineage>
</organism>
<dbReference type="Proteomes" id="UP001281731">
    <property type="component" value="Unassembled WGS sequence"/>
</dbReference>
<evidence type="ECO:0000313" key="16">
    <source>
        <dbReference type="EMBL" id="MDY5133180.1"/>
    </source>
</evidence>
<evidence type="ECO:0000256" key="3">
    <source>
        <dbReference type="ARBA" id="ARBA00011738"/>
    </source>
</evidence>
<evidence type="ECO:0000256" key="2">
    <source>
        <dbReference type="ARBA" id="ARBA00007442"/>
    </source>
</evidence>
<dbReference type="NCBIfam" id="TIGR01921">
    <property type="entry name" value="DAP-DH"/>
    <property type="match status" value="1"/>
</dbReference>
<evidence type="ECO:0000256" key="1">
    <source>
        <dbReference type="ARBA" id="ARBA00004896"/>
    </source>
</evidence>
<feature type="binding site" evidence="13">
    <location>
        <begin position="68"/>
        <end position="71"/>
    </location>
    <ligand>
        <name>NADP(+)</name>
        <dbReference type="ChEBI" id="CHEBI:58349"/>
    </ligand>
</feature>
<evidence type="ECO:0000256" key="4">
    <source>
        <dbReference type="ARBA" id="ARBA00012080"/>
    </source>
</evidence>
<keyword evidence="6 12" id="KW-0028">Amino-acid biosynthesis</keyword>
<keyword evidence="10 12" id="KW-0457">Lysine biosynthesis</keyword>
<reference evidence="17 18" key="1">
    <citation type="submission" date="2023-10" db="EMBL/GenBank/DDBJ databases">
        <title>Whole Genome based description of the genera Actinobaculum and Actinotignum reveals a complex phylogenetic relationship within the species included in the genus Actinotignum.</title>
        <authorList>
            <person name="Jensen C.S."/>
            <person name="Dargis R."/>
            <person name="Kemp M."/>
            <person name="Christensen J.J."/>
        </authorList>
    </citation>
    <scope>NUCLEOTIDE SEQUENCE</scope>
    <source>
        <strain evidence="17">SLA_B511</strain>
        <strain evidence="16 18">SLA_B974</strain>
    </source>
</reference>
<gene>
    <name evidence="17" type="ORF">R6G80_07135</name>
    <name evidence="16" type="ORF">R6G86_05435</name>
</gene>
<evidence type="ECO:0000256" key="6">
    <source>
        <dbReference type="ARBA" id="ARBA00022605"/>
    </source>
</evidence>
<evidence type="ECO:0000259" key="15">
    <source>
        <dbReference type="Pfam" id="PF16654"/>
    </source>
</evidence>
<dbReference type="AlphaFoldDB" id="A0AAW9HP86"/>
<dbReference type="InterPro" id="IPR010190">
    <property type="entry name" value="Diaminopimelate_DH_Ddh"/>
</dbReference>
<keyword evidence="8 12" id="KW-0220">Diaminopimelate biosynthesis</keyword>
<keyword evidence="7 12" id="KW-0521">NADP</keyword>
<comment type="caution">
    <text evidence="17">The sequence shown here is derived from an EMBL/GenBank/DDBJ whole genome shotgun (WGS) entry which is preliminary data.</text>
</comment>
<comment type="function">
    <text evidence="12">Catalyzes the reversible NADPH-dependent reductive amination of L-2-amino-6-oxopimelate, the acyclic form of L-tetrahydrodipicolinate, to generate the meso compound, D,L-2,6-diaminopimelate.</text>
</comment>
<dbReference type="SUPFAM" id="SSF51735">
    <property type="entry name" value="NAD(P)-binding Rossmann-fold domains"/>
    <property type="match status" value="1"/>
</dbReference>
<dbReference type="InterPro" id="IPR032094">
    <property type="entry name" value="Meso-DAP_DH_C"/>
</dbReference>
<proteinExistence type="inferred from homology"/>
<evidence type="ECO:0000256" key="8">
    <source>
        <dbReference type="ARBA" id="ARBA00022915"/>
    </source>
</evidence>
<feature type="binding site" evidence="13">
    <location>
        <position position="275"/>
    </location>
    <ligand>
        <name>substrate</name>
    </ligand>
</feature>
<evidence type="ECO:0000256" key="5">
    <source>
        <dbReference type="ARBA" id="ARBA00021654"/>
    </source>
</evidence>
<evidence type="ECO:0000256" key="12">
    <source>
        <dbReference type="PIRNR" id="PIRNR025648"/>
    </source>
</evidence>
<feature type="domain" description="Aspartate/homoserine dehydrogenase NAD-binding" evidence="14">
    <location>
        <begin position="10"/>
        <end position="89"/>
    </location>
</feature>
<evidence type="ECO:0000256" key="11">
    <source>
        <dbReference type="ARBA" id="ARBA00052023"/>
    </source>
</evidence>
<comment type="similarity">
    <text evidence="2 12">Belongs to the diaminopimelate dehydrogenase family.</text>
</comment>
<feature type="binding site" evidence="13">
    <location>
        <position position="172"/>
    </location>
    <ligand>
        <name>substrate</name>
    </ligand>
</feature>
<dbReference type="InterPro" id="IPR036291">
    <property type="entry name" value="NAD(P)-bd_dom_sf"/>
</dbReference>
<dbReference type="GO" id="GO:0047850">
    <property type="term" value="F:diaminopimelate dehydrogenase activity"/>
    <property type="evidence" value="ECO:0007669"/>
    <property type="project" value="UniProtKB-UniRule"/>
</dbReference>
<dbReference type="PIRSF" id="PIRSF025648">
    <property type="entry name" value="DDH"/>
    <property type="match status" value="1"/>
</dbReference>
<dbReference type="GO" id="GO:0019877">
    <property type="term" value="P:diaminopimelate biosynthetic process"/>
    <property type="evidence" value="ECO:0007669"/>
    <property type="project" value="UniProtKB-UniRule"/>
</dbReference>
<keyword evidence="18" id="KW-1185">Reference proteome</keyword>
<dbReference type="EMBL" id="JAWNGC010000009">
    <property type="protein sequence ID" value="MDY5155491.1"/>
    <property type="molecule type" value="Genomic_DNA"/>
</dbReference>
<dbReference type="GO" id="GO:0050661">
    <property type="term" value="F:NADP binding"/>
    <property type="evidence" value="ECO:0007669"/>
    <property type="project" value="InterPro"/>
</dbReference>
<evidence type="ECO:0000259" key="14">
    <source>
        <dbReference type="Pfam" id="PF03447"/>
    </source>
</evidence>
<dbReference type="SUPFAM" id="SSF55347">
    <property type="entry name" value="Glyceraldehyde-3-phosphate dehydrogenase-like, C-terminal domain"/>
    <property type="match status" value="1"/>
</dbReference>
<dbReference type="EMBL" id="JAWNGA010000008">
    <property type="protein sequence ID" value="MDY5133180.1"/>
    <property type="molecule type" value="Genomic_DNA"/>
</dbReference>
<feature type="binding site" evidence="13">
    <location>
        <position position="248"/>
    </location>
    <ligand>
        <name>substrate</name>
    </ligand>
</feature>
<feature type="binding site" evidence="13">
    <location>
        <position position="147"/>
    </location>
    <ligand>
        <name>substrate</name>
    </ligand>
</feature>
<feature type="binding site" evidence="13">
    <location>
        <position position="198"/>
    </location>
    <ligand>
        <name>substrate</name>
    </ligand>
</feature>
<feature type="binding site" evidence="13">
    <location>
        <begin position="11"/>
        <end position="14"/>
    </location>
    <ligand>
        <name>NADP(+)</name>
        <dbReference type="ChEBI" id="CHEBI:58349"/>
    </ligand>
</feature>
<name>A0AAW9HP86_9ACTO</name>
<dbReference type="Pfam" id="PF03447">
    <property type="entry name" value="NAD_binding_3"/>
    <property type="match status" value="1"/>
</dbReference>
<evidence type="ECO:0000313" key="19">
    <source>
        <dbReference type="Proteomes" id="UP001281731"/>
    </source>
</evidence>
<protein>
    <recommendedName>
        <fullName evidence="5 12">Meso-diaminopimelate D-dehydrogenase</fullName>
        <shortName evidence="12">DAPDH</shortName>
        <shortName evidence="12">Meso-DAP dehydrogenase</shortName>
        <ecNumber evidence="4 12">1.4.1.16</ecNumber>
    </recommendedName>
</protein>
<accession>A0AAW9HP86</accession>
<evidence type="ECO:0000313" key="17">
    <source>
        <dbReference type="EMBL" id="MDY5155491.1"/>
    </source>
</evidence>
<dbReference type="Pfam" id="PF16654">
    <property type="entry name" value="DAPDH_C"/>
    <property type="match status" value="1"/>
</dbReference>
<dbReference type="InterPro" id="IPR005106">
    <property type="entry name" value="Asp/hSer_DH_NAD-bd"/>
</dbReference>
<comment type="subunit">
    <text evidence="3 12">Homodimer.</text>
</comment>
<dbReference type="Proteomes" id="UP001275049">
    <property type="component" value="Unassembled WGS sequence"/>
</dbReference>
<dbReference type="RefSeq" id="WP_022866879.1">
    <property type="nucleotide sequence ID" value="NZ_CP126967.1"/>
</dbReference>
<dbReference type="EC" id="1.4.1.16" evidence="4 12"/>
<feature type="domain" description="Meso-diaminopimelate D-dehydrogenase C-terminal" evidence="15">
    <location>
        <begin position="121"/>
        <end position="274"/>
    </location>
</feature>
<dbReference type="GO" id="GO:0009089">
    <property type="term" value="P:lysine biosynthetic process via diaminopimelate"/>
    <property type="evidence" value="ECO:0007669"/>
    <property type="project" value="UniProtKB-UniRule"/>
</dbReference>
<comment type="pathway">
    <text evidence="1 12">Amino-acid biosynthesis; L-lysine biosynthesis via DAP pathway; DL-2,6-diaminopimelate from (S)-tetrahydrodipicolinate: step 1/1.</text>
</comment>
<comment type="catalytic activity">
    <reaction evidence="11 12">
        <text>meso-2,6-diaminopimelate + NADP(+) + H2O = (S)-2-amino-6-oxoheptanedioate + NH4(+) + NADPH + H(+)</text>
        <dbReference type="Rhea" id="RHEA:13561"/>
        <dbReference type="ChEBI" id="CHEBI:15377"/>
        <dbReference type="ChEBI" id="CHEBI:15378"/>
        <dbReference type="ChEBI" id="CHEBI:28938"/>
        <dbReference type="ChEBI" id="CHEBI:57783"/>
        <dbReference type="ChEBI" id="CHEBI:57791"/>
        <dbReference type="ChEBI" id="CHEBI:58349"/>
        <dbReference type="ChEBI" id="CHEBI:58556"/>
        <dbReference type="EC" id="1.4.1.16"/>
    </reaction>
</comment>